<dbReference type="InterPro" id="IPR002656">
    <property type="entry name" value="Acyl_transf_3_dom"/>
</dbReference>
<feature type="transmembrane region" description="Helical" evidence="1">
    <location>
        <begin position="341"/>
        <end position="360"/>
    </location>
</feature>
<feature type="transmembrane region" description="Helical" evidence="1">
    <location>
        <begin position="303"/>
        <end position="329"/>
    </location>
</feature>
<feature type="transmembrane region" description="Helical" evidence="1">
    <location>
        <begin position="169"/>
        <end position="189"/>
    </location>
</feature>
<evidence type="ECO:0000259" key="2">
    <source>
        <dbReference type="Pfam" id="PF01757"/>
    </source>
</evidence>
<dbReference type="Proteomes" id="UP000289734">
    <property type="component" value="Unassembled WGS sequence"/>
</dbReference>
<comment type="caution">
    <text evidence="3">The sequence shown here is derived from an EMBL/GenBank/DDBJ whole genome shotgun (WGS) entry which is preliminary data.</text>
</comment>
<evidence type="ECO:0000313" key="4">
    <source>
        <dbReference type="Proteomes" id="UP000289734"/>
    </source>
</evidence>
<feature type="transmembrane region" description="Helical" evidence="1">
    <location>
        <begin position="239"/>
        <end position="260"/>
    </location>
</feature>
<feature type="transmembrane region" description="Helical" evidence="1">
    <location>
        <begin position="209"/>
        <end position="227"/>
    </location>
</feature>
<dbReference type="OrthoDB" id="290051at2"/>
<feature type="transmembrane region" description="Helical" evidence="1">
    <location>
        <begin position="39"/>
        <end position="63"/>
    </location>
</feature>
<dbReference type="InterPro" id="IPR050879">
    <property type="entry name" value="Acyltransferase_3"/>
</dbReference>
<dbReference type="PANTHER" id="PTHR23028">
    <property type="entry name" value="ACETYLTRANSFERASE"/>
    <property type="match status" value="1"/>
</dbReference>
<organism evidence="3 4">
    <name type="scientific">Flavobacterium piscinae</name>
    <dbReference type="NCBI Taxonomy" id="2506424"/>
    <lineage>
        <taxon>Bacteria</taxon>
        <taxon>Pseudomonadati</taxon>
        <taxon>Bacteroidota</taxon>
        <taxon>Flavobacteriia</taxon>
        <taxon>Flavobacteriales</taxon>
        <taxon>Flavobacteriaceae</taxon>
        <taxon>Flavobacterium</taxon>
    </lineage>
</organism>
<dbReference type="EMBL" id="SBKQ01000012">
    <property type="protein sequence ID" value="RXR30156.1"/>
    <property type="molecule type" value="Genomic_DNA"/>
</dbReference>
<protein>
    <submittedName>
        <fullName evidence="3">Acyltransferase</fullName>
    </submittedName>
</protein>
<feature type="transmembrane region" description="Helical" evidence="1">
    <location>
        <begin position="96"/>
        <end position="115"/>
    </location>
</feature>
<reference evidence="4" key="1">
    <citation type="submission" date="2019-01" db="EMBL/GenBank/DDBJ databases">
        <title>Cytophagaceae bacterium strain CAR-16.</title>
        <authorList>
            <person name="Chen W.-M."/>
        </authorList>
    </citation>
    <scope>NUCLEOTIDE SEQUENCE [LARGE SCALE GENOMIC DNA]</scope>
    <source>
        <strain evidence="4">ICH-30</strain>
    </source>
</reference>
<dbReference type="GO" id="GO:0016020">
    <property type="term" value="C:membrane"/>
    <property type="evidence" value="ECO:0007669"/>
    <property type="project" value="TreeGrafter"/>
</dbReference>
<dbReference type="RefSeq" id="WP_129465141.1">
    <property type="nucleotide sequence ID" value="NZ_SBKQ01000012.1"/>
</dbReference>
<feature type="domain" description="Acyltransferase 3" evidence="2">
    <location>
        <begin position="12"/>
        <end position="356"/>
    </location>
</feature>
<keyword evidence="1" id="KW-0812">Transmembrane</keyword>
<proteinExistence type="predicted"/>
<name>A0A4V1N3X2_9FLAO</name>
<keyword evidence="3" id="KW-0808">Transferase</keyword>
<dbReference type="Pfam" id="PF01757">
    <property type="entry name" value="Acyl_transf_3"/>
    <property type="match status" value="1"/>
</dbReference>
<dbReference type="GO" id="GO:0016747">
    <property type="term" value="F:acyltransferase activity, transferring groups other than amino-acyl groups"/>
    <property type="evidence" value="ECO:0007669"/>
    <property type="project" value="InterPro"/>
</dbReference>
<sequence length="374" mass="43442">MEKNSSHGRLFGLDFLRTIAILMVLFGHCLSIYPPSQSLLAQVGIFCGFFGVEVFFVLSGFLLGSTIYRMYVENEFSVNSILTFFRRRAFRVLPTYYLVLLINLIISFIIGYAVLDGWKYFFFLQNFSNTMLPFFPESWSIPIGVFAFLLFPIALLMKSKIVKPTHPSLFFLVVVLGLTIFFVFTKVYYALTTPNTTLNEWNLDLKAVVVYRLDAVFMGVLAAWASLNLPILWKKIQFLFAFLGMLLFGFLFVGVGFFQFTIESYPNFWNVFYLPLTSLMVVFFLPLLTQWKLTKFNLLRKPIIFISGISYALYLLHYSVILQLGQFYFPTNQLSQNQLHLFTICYLVTTVLLATLWFELIEKPIRTFRLAKNH</sequence>
<keyword evidence="3" id="KW-0012">Acyltransferase</keyword>
<feature type="transmembrane region" description="Helical" evidence="1">
    <location>
        <begin position="272"/>
        <end position="291"/>
    </location>
</feature>
<feature type="transmembrane region" description="Helical" evidence="1">
    <location>
        <begin position="12"/>
        <end position="33"/>
    </location>
</feature>
<evidence type="ECO:0000256" key="1">
    <source>
        <dbReference type="SAM" id="Phobius"/>
    </source>
</evidence>
<gene>
    <name evidence="3" type="ORF">EQG68_12060</name>
</gene>
<keyword evidence="1" id="KW-1133">Transmembrane helix</keyword>
<keyword evidence="4" id="KW-1185">Reference proteome</keyword>
<dbReference type="AlphaFoldDB" id="A0A4V1N3X2"/>
<dbReference type="GO" id="GO:0000271">
    <property type="term" value="P:polysaccharide biosynthetic process"/>
    <property type="evidence" value="ECO:0007669"/>
    <property type="project" value="TreeGrafter"/>
</dbReference>
<dbReference type="PANTHER" id="PTHR23028:SF53">
    <property type="entry name" value="ACYL_TRANSF_3 DOMAIN-CONTAINING PROTEIN"/>
    <property type="match status" value="1"/>
</dbReference>
<feature type="transmembrane region" description="Helical" evidence="1">
    <location>
        <begin position="139"/>
        <end position="157"/>
    </location>
</feature>
<keyword evidence="1" id="KW-0472">Membrane</keyword>
<accession>A0A4V1N3X2</accession>
<evidence type="ECO:0000313" key="3">
    <source>
        <dbReference type="EMBL" id="RXR30156.1"/>
    </source>
</evidence>